<dbReference type="Proteomes" id="UP000659172">
    <property type="component" value="Unassembled WGS sequence"/>
</dbReference>
<keyword evidence="2" id="KW-1185">Reference proteome</keyword>
<comment type="caution">
    <text evidence="1">The sequence shown here is derived from an EMBL/GenBank/DDBJ whole genome shotgun (WGS) entry which is preliminary data.</text>
</comment>
<dbReference type="EMBL" id="JABXYK010000004">
    <property type="protein sequence ID" value="NVP55443.1"/>
    <property type="molecule type" value="Genomic_DNA"/>
</dbReference>
<gene>
    <name evidence="1" type="ORF">HV823_09290</name>
</gene>
<evidence type="ECO:0000313" key="1">
    <source>
        <dbReference type="EMBL" id="NVP55443.1"/>
    </source>
</evidence>
<dbReference type="Gene3D" id="1.10.10.60">
    <property type="entry name" value="Homeodomain-like"/>
    <property type="match status" value="1"/>
</dbReference>
<sequence length="94" mass="10380">MRSETGSDKETLSAVETLMATKRAYSRCRSQPLLAGAQARYTGAADFHGKNVSQHVNEHRIVEACALLVETDKAVTEIMFEAGFQHGRPDPYQP</sequence>
<proteinExistence type="predicted"/>
<accession>A0ABX2QFN7</accession>
<organism evidence="1 2">
    <name type="scientific">Mycoplana rhizolycopersici</name>
    <dbReference type="NCBI Taxonomy" id="2746702"/>
    <lineage>
        <taxon>Bacteria</taxon>
        <taxon>Pseudomonadati</taxon>
        <taxon>Pseudomonadota</taxon>
        <taxon>Alphaproteobacteria</taxon>
        <taxon>Hyphomicrobiales</taxon>
        <taxon>Rhizobiaceae</taxon>
        <taxon>Mycoplana</taxon>
    </lineage>
</organism>
<name>A0ABX2QFN7_9HYPH</name>
<reference evidence="1 2" key="1">
    <citation type="submission" date="2020-06" db="EMBL/GenBank/DDBJ databases">
        <title>Rhizobium sp.nov. isolated from the tomato plant.</title>
        <authorList>
            <person name="Thin K.K."/>
            <person name="Zhang X."/>
            <person name="He S."/>
        </authorList>
    </citation>
    <scope>NUCLEOTIDE SEQUENCE [LARGE SCALE GENOMIC DNA]</scope>
    <source>
        <strain evidence="1 2">DBTS2</strain>
    </source>
</reference>
<dbReference type="RefSeq" id="WP_176949417.1">
    <property type="nucleotide sequence ID" value="NZ_JABXYK010000004.1"/>
</dbReference>
<protein>
    <submittedName>
        <fullName evidence="1">Uncharacterized protein</fullName>
    </submittedName>
</protein>
<evidence type="ECO:0000313" key="2">
    <source>
        <dbReference type="Proteomes" id="UP000659172"/>
    </source>
</evidence>